<dbReference type="PANTHER" id="PTHR36511:SF4">
    <property type="entry name" value="ANTITOXIN MQSA"/>
    <property type="match status" value="1"/>
</dbReference>
<keyword evidence="1" id="KW-0805">Transcription regulation</keyword>
<evidence type="ECO:0000256" key="3">
    <source>
        <dbReference type="ARBA" id="ARBA00023163"/>
    </source>
</evidence>
<dbReference type="PANTHER" id="PTHR36511">
    <property type="entry name" value="MERR FAMILY BACTERIAL REGULATORY PROTEIN"/>
    <property type="match status" value="1"/>
</dbReference>
<dbReference type="InterPro" id="IPR052359">
    <property type="entry name" value="HTH-type_reg/antitoxin"/>
</dbReference>
<protein>
    <recommendedName>
        <fullName evidence="4">HTH cro/C1-type domain-containing protein</fullName>
    </recommendedName>
</protein>
<sequence length="142" mass="16062">MNPDNLLRTSEYISWVPHPLPFYQHISSRPALSIVRILGFHRFCPRSSPNRDIGAEILAGIEEIQSFKKGQKKLRTKALSEPSAPNIIRAKLKMSQAAFAAMLGVSRRNLQDWEQGRREPNGPAVALLRIAEQHPEVFSDLH</sequence>
<evidence type="ECO:0000256" key="1">
    <source>
        <dbReference type="ARBA" id="ARBA00023015"/>
    </source>
</evidence>
<dbReference type="Pfam" id="PF01381">
    <property type="entry name" value="HTH_3"/>
    <property type="match status" value="1"/>
</dbReference>
<dbReference type="Gene3D" id="1.10.260.40">
    <property type="entry name" value="lambda repressor-like DNA-binding domains"/>
    <property type="match status" value="1"/>
</dbReference>
<organism evidence="5 6">
    <name type="scientific">Aliiglaciecola litoralis</name>
    <dbReference type="NCBI Taxonomy" id="582857"/>
    <lineage>
        <taxon>Bacteria</taxon>
        <taxon>Pseudomonadati</taxon>
        <taxon>Pseudomonadota</taxon>
        <taxon>Gammaproteobacteria</taxon>
        <taxon>Alteromonadales</taxon>
        <taxon>Alteromonadaceae</taxon>
        <taxon>Aliiglaciecola</taxon>
    </lineage>
</organism>
<dbReference type="CDD" id="cd00093">
    <property type="entry name" value="HTH_XRE"/>
    <property type="match status" value="1"/>
</dbReference>
<accession>A0ABN1LGR8</accession>
<gene>
    <name evidence="5" type="ORF">GCM10009114_15680</name>
</gene>
<evidence type="ECO:0000259" key="4">
    <source>
        <dbReference type="PROSITE" id="PS50943"/>
    </source>
</evidence>
<keyword evidence="2" id="KW-0238">DNA-binding</keyword>
<dbReference type="Proteomes" id="UP001500359">
    <property type="component" value="Unassembled WGS sequence"/>
</dbReference>
<feature type="domain" description="HTH cro/C1-type" evidence="4">
    <location>
        <begin position="88"/>
        <end position="121"/>
    </location>
</feature>
<keyword evidence="3" id="KW-0804">Transcription</keyword>
<evidence type="ECO:0000256" key="2">
    <source>
        <dbReference type="ARBA" id="ARBA00023125"/>
    </source>
</evidence>
<dbReference type="PROSITE" id="PS50943">
    <property type="entry name" value="HTH_CROC1"/>
    <property type="match status" value="1"/>
</dbReference>
<name>A0ABN1LGR8_9ALTE</name>
<dbReference type="EMBL" id="BAAAFD010000003">
    <property type="protein sequence ID" value="GAA0855844.1"/>
    <property type="molecule type" value="Genomic_DNA"/>
</dbReference>
<dbReference type="InterPro" id="IPR010982">
    <property type="entry name" value="Lambda_DNA-bd_dom_sf"/>
</dbReference>
<comment type="caution">
    <text evidence="5">The sequence shown here is derived from an EMBL/GenBank/DDBJ whole genome shotgun (WGS) entry which is preliminary data.</text>
</comment>
<keyword evidence="6" id="KW-1185">Reference proteome</keyword>
<evidence type="ECO:0000313" key="5">
    <source>
        <dbReference type="EMBL" id="GAA0855844.1"/>
    </source>
</evidence>
<dbReference type="SUPFAM" id="SSF47413">
    <property type="entry name" value="lambda repressor-like DNA-binding domains"/>
    <property type="match status" value="1"/>
</dbReference>
<evidence type="ECO:0000313" key="6">
    <source>
        <dbReference type="Proteomes" id="UP001500359"/>
    </source>
</evidence>
<dbReference type="InterPro" id="IPR001387">
    <property type="entry name" value="Cro/C1-type_HTH"/>
</dbReference>
<reference evidence="5 6" key="1">
    <citation type="journal article" date="2019" name="Int. J. Syst. Evol. Microbiol.">
        <title>The Global Catalogue of Microorganisms (GCM) 10K type strain sequencing project: providing services to taxonomists for standard genome sequencing and annotation.</title>
        <authorList>
            <consortium name="The Broad Institute Genomics Platform"/>
            <consortium name="The Broad Institute Genome Sequencing Center for Infectious Disease"/>
            <person name="Wu L."/>
            <person name="Ma J."/>
        </authorList>
    </citation>
    <scope>NUCLEOTIDE SEQUENCE [LARGE SCALE GENOMIC DNA]</scope>
    <source>
        <strain evidence="5 6">JCM 15896</strain>
    </source>
</reference>
<proteinExistence type="predicted"/>